<protein>
    <recommendedName>
        <fullName evidence="1">FBA domain-containing protein</fullName>
    </recommendedName>
</protein>
<dbReference type="Pfam" id="PF04300">
    <property type="entry name" value="FBA"/>
    <property type="match status" value="1"/>
</dbReference>
<dbReference type="SUPFAM" id="SSF49785">
    <property type="entry name" value="Galactose-binding domain-like"/>
    <property type="match status" value="1"/>
</dbReference>
<evidence type="ECO:0000259" key="1">
    <source>
        <dbReference type="PROSITE" id="PS51114"/>
    </source>
</evidence>
<accession>A0A3P8E835</accession>
<dbReference type="EMBL" id="UZAH01029922">
    <property type="protein sequence ID" value="VDP08489.1"/>
    <property type="molecule type" value="Genomic_DNA"/>
</dbReference>
<dbReference type="GO" id="GO:0006516">
    <property type="term" value="P:glycoprotein catabolic process"/>
    <property type="evidence" value="ECO:0007669"/>
    <property type="project" value="TreeGrafter"/>
</dbReference>
<gene>
    <name evidence="2" type="ORF">HPBE_LOCUS17297</name>
</gene>
<reference evidence="2" key="1">
    <citation type="submission" date="2018-11" db="EMBL/GenBank/DDBJ databases">
        <authorList>
            <consortium name="Pathogen Informatics"/>
        </authorList>
    </citation>
    <scope>NUCLEOTIDE SEQUENCE [LARGE SCALE GENOMIC DNA]</scope>
</reference>
<name>A0A3P8E835_HELPZ</name>
<dbReference type="GO" id="GO:0019005">
    <property type="term" value="C:SCF ubiquitin ligase complex"/>
    <property type="evidence" value="ECO:0007669"/>
    <property type="project" value="TreeGrafter"/>
</dbReference>
<dbReference type="PANTHER" id="PTHR12125:SF5">
    <property type="entry name" value="F-BOX DOMAIN-CONTAINING PROTEIN"/>
    <property type="match status" value="1"/>
</dbReference>
<dbReference type="Gene3D" id="2.60.120.260">
    <property type="entry name" value="Galactose-binding domain-like"/>
    <property type="match status" value="1"/>
</dbReference>
<dbReference type="InterPro" id="IPR039752">
    <property type="entry name" value="F-box_only"/>
</dbReference>
<dbReference type="InterPro" id="IPR008979">
    <property type="entry name" value="Galactose-bd-like_sf"/>
</dbReference>
<dbReference type="GO" id="GO:0005737">
    <property type="term" value="C:cytoplasm"/>
    <property type="evidence" value="ECO:0007669"/>
    <property type="project" value="TreeGrafter"/>
</dbReference>
<dbReference type="PROSITE" id="PS51114">
    <property type="entry name" value="FBA"/>
    <property type="match status" value="1"/>
</dbReference>
<dbReference type="SMART" id="SM01198">
    <property type="entry name" value="FBA"/>
    <property type="match status" value="1"/>
</dbReference>
<feature type="domain" description="FBA" evidence="1">
    <location>
        <begin position="1"/>
        <end position="173"/>
    </location>
</feature>
<dbReference type="InterPro" id="IPR007397">
    <property type="entry name" value="F-box-assoc_dom"/>
</dbReference>
<dbReference type="GO" id="GO:0036503">
    <property type="term" value="P:ERAD pathway"/>
    <property type="evidence" value="ECO:0007669"/>
    <property type="project" value="TreeGrafter"/>
</dbReference>
<organism evidence="2">
    <name type="scientific">Heligmosomoides polygyrus</name>
    <name type="common">Parasitic roundworm</name>
    <dbReference type="NCBI Taxonomy" id="6339"/>
    <lineage>
        <taxon>Eukaryota</taxon>
        <taxon>Metazoa</taxon>
        <taxon>Ecdysozoa</taxon>
        <taxon>Nematoda</taxon>
        <taxon>Chromadorea</taxon>
        <taxon>Rhabditida</taxon>
        <taxon>Rhabditina</taxon>
        <taxon>Rhabditomorpha</taxon>
        <taxon>Strongyloidea</taxon>
        <taxon>Heligmosomidae</taxon>
        <taxon>Heligmosomoides</taxon>
    </lineage>
</organism>
<dbReference type="AlphaFoldDB" id="A0A3P8E835"/>
<sequence length="219" mass="25719">MSWRKFFRQKELEDSEDGGQKSTPHSFDYKAVFYKRPYNRNLAVELEHSSTLNTRNQRFPLQGWVMDVVRPNIIVREKCACREDCGAEYELKVQLLKSNEEFDVNVTLPRFRTLTRSWNQWEGGKFWETVEHVYSDYPCGMRKLAVMSRGKDTLFWAGYYGAKFGATEVLVTFPENTRELLPEDFPDEEKKYEGGPGHPLRSLRVPVGLRGRFRGRRGF</sequence>
<dbReference type="GO" id="GO:0061630">
    <property type="term" value="F:ubiquitin protein ligase activity"/>
    <property type="evidence" value="ECO:0007669"/>
    <property type="project" value="TreeGrafter"/>
</dbReference>
<evidence type="ECO:0000313" key="2">
    <source>
        <dbReference type="EMBL" id="VDP08489.1"/>
    </source>
</evidence>
<dbReference type="OrthoDB" id="1107553at2759"/>
<dbReference type="GO" id="GO:0031146">
    <property type="term" value="P:SCF-dependent proteasomal ubiquitin-dependent protein catabolic process"/>
    <property type="evidence" value="ECO:0007669"/>
    <property type="project" value="TreeGrafter"/>
</dbReference>
<dbReference type="PANTHER" id="PTHR12125">
    <property type="entry name" value="F-BOX ONLY PROTEIN 6-LIKE PROTEIN"/>
    <property type="match status" value="1"/>
</dbReference>
<proteinExistence type="predicted"/>